<evidence type="ECO:0000256" key="1">
    <source>
        <dbReference type="SAM" id="Phobius"/>
    </source>
</evidence>
<gene>
    <name evidence="2" type="ORF">Acor_38180</name>
</gene>
<dbReference type="OrthoDB" id="3691511at2"/>
<organism evidence="2 3">
    <name type="scientific">Acrocarpospora corrugata</name>
    <dbReference type="NCBI Taxonomy" id="35763"/>
    <lineage>
        <taxon>Bacteria</taxon>
        <taxon>Bacillati</taxon>
        <taxon>Actinomycetota</taxon>
        <taxon>Actinomycetes</taxon>
        <taxon>Streptosporangiales</taxon>
        <taxon>Streptosporangiaceae</taxon>
        <taxon>Acrocarpospora</taxon>
    </lineage>
</organism>
<proteinExistence type="predicted"/>
<feature type="transmembrane region" description="Helical" evidence="1">
    <location>
        <begin position="117"/>
        <end position="140"/>
    </location>
</feature>
<protein>
    <submittedName>
        <fullName evidence="2">Uncharacterized protein</fullName>
    </submittedName>
</protein>
<evidence type="ECO:0000313" key="2">
    <source>
        <dbReference type="EMBL" id="GES01754.1"/>
    </source>
</evidence>
<feature type="transmembrane region" description="Helical" evidence="1">
    <location>
        <begin position="12"/>
        <end position="36"/>
    </location>
</feature>
<sequence>MAPRRSFGRHYAELAVPGLSIGVVAGAMAGGLTLLAGQSTGWAAVSALALAVPLGLLGAGYGMLLGPRSFGGRFSGLFRPGVFAPAGVYWLIGFPLARLVQETAAGLVLHGQVYLSGGLGGFLAYQAMVSLGFAIGFLWLHERFMPPWLMRVAGHNPEAALLLRRYVEHAETLSRARDRRRAKPKKGVR</sequence>
<keyword evidence="1" id="KW-0472">Membrane</keyword>
<feature type="transmembrane region" description="Helical" evidence="1">
    <location>
        <begin position="77"/>
        <end position="97"/>
    </location>
</feature>
<evidence type="ECO:0000313" key="3">
    <source>
        <dbReference type="Proteomes" id="UP000334990"/>
    </source>
</evidence>
<dbReference type="AlphaFoldDB" id="A0A5M3VZ98"/>
<dbReference type="Proteomes" id="UP000334990">
    <property type="component" value="Unassembled WGS sequence"/>
</dbReference>
<name>A0A5M3VZ98_9ACTN</name>
<feature type="transmembrane region" description="Helical" evidence="1">
    <location>
        <begin position="42"/>
        <end position="65"/>
    </location>
</feature>
<keyword evidence="1" id="KW-1133">Transmembrane helix</keyword>
<keyword evidence="3" id="KW-1185">Reference proteome</keyword>
<dbReference type="EMBL" id="BLAD01000053">
    <property type="protein sequence ID" value="GES01754.1"/>
    <property type="molecule type" value="Genomic_DNA"/>
</dbReference>
<comment type="caution">
    <text evidence="2">The sequence shown here is derived from an EMBL/GenBank/DDBJ whole genome shotgun (WGS) entry which is preliminary data.</text>
</comment>
<accession>A0A5M3VZ98</accession>
<keyword evidence="1" id="KW-0812">Transmembrane</keyword>
<reference evidence="2 3" key="1">
    <citation type="submission" date="2019-10" db="EMBL/GenBank/DDBJ databases">
        <title>Whole genome shotgun sequence of Acrocarpospora corrugata NBRC 13972.</title>
        <authorList>
            <person name="Ichikawa N."/>
            <person name="Kimura A."/>
            <person name="Kitahashi Y."/>
            <person name="Komaki H."/>
            <person name="Oguchi A."/>
        </authorList>
    </citation>
    <scope>NUCLEOTIDE SEQUENCE [LARGE SCALE GENOMIC DNA]</scope>
    <source>
        <strain evidence="2 3">NBRC 13972</strain>
    </source>
</reference>